<accession>A0A6G0XPL7</accession>
<dbReference type="Gene3D" id="3.65.10.20">
    <property type="entry name" value="RNA 3'-terminal phosphate cyclase domain"/>
    <property type="match status" value="1"/>
</dbReference>
<gene>
    <name evidence="4" type="ORF">Ae201684_002642</name>
</gene>
<dbReference type="InterPro" id="IPR020719">
    <property type="entry name" value="RNA3'_term_phos_cycl-like_CS"/>
</dbReference>
<dbReference type="SUPFAM" id="SSF51556">
    <property type="entry name" value="Metallo-dependent hydrolases"/>
    <property type="match status" value="1"/>
</dbReference>
<dbReference type="InterPro" id="IPR013792">
    <property type="entry name" value="RNA3'P_cycl/enolpyr_Trfase_a/b"/>
</dbReference>
<dbReference type="InterPro" id="IPR001130">
    <property type="entry name" value="TatD-like"/>
</dbReference>
<evidence type="ECO:0000313" key="4">
    <source>
        <dbReference type="EMBL" id="KAF0742368.1"/>
    </source>
</evidence>
<dbReference type="EMBL" id="VJMJ01000028">
    <property type="protein sequence ID" value="KAF0742368.1"/>
    <property type="molecule type" value="Genomic_DNA"/>
</dbReference>
<dbReference type="PANTHER" id="PTHR11096:SF0">
    <property type="entry name" value="RNA 3'-TERMINAL PHOSPHATE CYCLASE"/>
    <property type="match status" value="1"/>
</dbReference>
<dbReference type="Gene3D" id="3.20.20.140">
    <property type="entry name" value="Metal-dependent hydrolases"/>
    <property type="match status" value="1"/>
</dbReference>
<dbReference type="InterPro" id="IPR037136">
    <property type="entry name" value="RNA3'_phos_cyclase_dom_sf"/>
</dbReference>
<dbReference type="GO" id="GO:0006396">
    <property type="term" value="P:RNA processing"/>
    <property type="evidence" value="ECO:0007669"/>
    <property type="project" value="InterPro"/>
</dbReference>
<comment type="caution">
    <text evidence="4">The sequence shown here is derived from an EMBL/GenBank/DDBJ whole genome shotgun (WGS) entry which is preliminary data.</text>
</comment>
<dbReference type="GO" id="GO:0005634">
    <property type="term" value="C:nucleus"/>
    <property type="evidence" value="ECO:0007669"/>
    <property type="project" value="TreeGrafter"/>
</dbReference>
<feature type="domain" description="RNA 3'-terminal phosphate cyclase" evidence="3">
    <location>
        <begin position="304"/>
        <end position="637"/>
    </location>
</feature>
<dbReference type="InterPro" id="IPR032466">
    <property type="entry name" value="Metal_Hydrolase"/>
</dbReference>
<dbReference type="PROSITE" id="PS01287">
    <property type="entry name" value="RTC"/>
    <property type="match status" value="1"/>
</dbReference>
<keyword evidence="1" id="KW-0479">Metal-binding</keyword>
<dbReference type="InterPro" id="IPR036553">
    <property type="entry name" value="RPTC_insert"/>
</dbReference>
<dbReference type="Pfam" id="PF01026">
    <property type="entry name" value="TatD_DNase"/>
    <property type="match status" value="1"/>
</dbReference>
<dbReference type="InterPro" id="IPR000228">
    <property type="entry name" value="RNA3'_term_phos_cyc"/>
</dbReference>
<dbReference type="Gene3D" id="3.30.360.20">
    <property type="entry name" value="RNA 3'-terminal phosphate cyclase, insert domain"/>
    <property type="match status" value="1"/>
</dbReference>
<reference evidence="4 5" key="1">
    <citation type="submission" date="2019-07" db="EMBL/GenBank/DDBJ databases">
        <title>Genomics analysis of Aphanomyces spp. identifies a new class of oomycete effector associated with host adaptation.</title>
        <authorList>
            <person name="Gaulin E."/>
        </authorList>
    </citation>
    <scope>NUCLEOTIDE SEQUENCE [LARGE SCALE GENOMIC DNA]</scope>
    <source>
        <strain evidence="4 5">ATCC 201684</strain>
    </source>
</reference>
<evidence type="ECO:0000256" key="1">
    <source>
        <dbReference type="ARBA" id="ARBA00022723"/>
    </source>
</evidence>
<dbReference type="GO" id="GO:0003963">
    <property type="term" value="F:RNA-3'-phosphate cyclase activity"/>
    <property type="evidence" value="ECO:0007669"/>
    <property type="project" value="TreeGrafter"/>
</dbReference>
<dbReference type="GO" id="GO:0046872">
    <property type="term" value="F:metal ion binding"/>
    <property type="evidence" value="ECO:0007669"/>
    <property type="project" value="UniProtKB-KW"/>
</dbReference>
<evidence type="ECO:0000259" key="3">
    <source>
        <dbReference type="Pfam" id="PF01137"/>
    </source>
</evidence>
<protein>
    <recommendedName>
        <fullName evidence="3">RNA 3'-terminal phosphate cyclase domain-containing protein</fullName>
    </recommendedName>
</protein>
<evidence type="ECO:0000313" key="5">
    <source>
        <dbReference type="Proteomes" id="UP000481153"/>
    </source>
</evidence>
<evidence type="ECO:0000256" key="2">
    <source>
        <dbReference type="ARBA" id="ARBA00022801"/>
    </source>
</evidence>
<keyword evidence="2" id="KW-0378">Hydrolase</keyword>
<organism evidence="4 5">
    <name type="scientific">Aphanomyces euteiches</name>
    <dbReference type="NCBI Taxonomy" id="100861"/>
    <lineage>
        <taxon>Eukaryota</taxon>
        <taxon>Sar</taxon>
        <taxon>Stramenopiles</taxon>
        <taxon>Oomycota</taxon>
        <taxon>Saprolegniomycetes</taxon>
        <taxon>Saprolegniales</taxon>
        <taxon>Verrucalvaceae</taxon>
        <taxon>Aphanomyces</taxon>
    </lineage>
</organism>
<dbReference type="PANTHER" id="PTHR11096">
    <property type="entry name" value="RNA 3' TERMINAL PHOSPHATE CYCLASE"/>
    <property type="match status" value="1"/>
</dbReference>
<dbReference type="CDD" id="cd01310">
    <property type="entry name" value="TatD_DNAse"/>
    <property type="match status" value="1"/>
</dbReference>
<name>A0A6G0XPL7_9STRA</name>
<dbReference type="AlphaFoldDB" id="A0A6G0XPL7"/>
<dbReference type="VEuPathDB" id="FungiDB:AeMF1_018983"/>
<dbReference type="Pfam" id="PF01137">
    <property type="entry name" value="RTC"/>
    <property type="match status" value="1"/>
</dbReference>
<dbReference type="SUPFAM" id="SSF55205">
    <property type="entry name" value="EPT/RTPC-like"/>
    <property type="match status" value="1"/>
</dbReference>
<dbReference type="InterPro" id="IPR023797">
    <property type="entry name" value="RNA3'_phos_cyclase_dom"/>
</dbReference>
<keyword evidence="5" id="KW-1185">Reference proteome</keyword>
<dbReference type="Proteomes" id="UP000481153">
    <property type="component" value="Unassembled WGS sequence"/>
</dbReference>
<dbReference type="GO" id="GO:0016788">
    <property type="term" value="F:hydrolase activity, acting on ester bonds"/>
    <property type="evidence" value="ECO:0007669"/>
    <property type="project" value="InterPro"/>
</dbReference>
<proteinExistence type="predicted"/>
<sequence length="655" mass="71505">MPGDVIDIGVNLLNRQFQKDLPRVLKRSADERVTTIIATGTDIKVSERSVAYIRKRNAPLPRLVCTVGIHPHSAKDAGEDFIAKQSALITKNRDVVVAVGECGLDFNRDFSPRDVQLNVFRQQVQLACDLKMPLFCHERDAHHEFLGVLMPFLETGQLKTSQIVVHCFTGSESELKTYLRLGFYIGLTGFIAMSSRGAALRRCIASIPLGQLMVETDAPFMHPTQSRQRCEPHHIHSVIETIAECMRVPAEEVASATKRNAIRFFNLESPSTPSAISHEPMASPAPQTTTAPTRLVHVDGSKFEGGGQILRLAMPLAAMLKKHVVVHSIRAGRPKPGLGHQHLCGITLLESMSAVWSLEGHHLHSSSVQLIPNNELPWALRGNDFSTSIDTAGAVSLVLQGVLPLLVFAADKEVYQLHLVGGTHSQFAPTVDWIELGLVPLLQKMGIAMDVAMTRRGFMPRGGGQVTVTFPPRQDHRTLLPIVLETPSRQVERVVCRITSGAAATSNAARTSLLKQFRFAFGIDSNVEWSWDLQVDNGLKTPSLSIHVSIELGHGNLLTASVAQTNSTTKAVDSIVADLGRAWDSDGCVDEHLADNALVFMALAAGTSRLRVPKETSSQHIEAAMYVITLVTGVEFTCQTDQKSRLISCVGLGWS</sequence>
<dbReference type="FunFam" id="3.20.20.140:FF:000005">
    <property type="entry name" value="TatD family hydrolase"/>
    <property type="match status" value="1"/>
</dbReference>